<accession>A0A317XY07</accession>
<name>A0A317XY07_9BASI</name>
<dbReference type="PANTHER" id="PTHR28297">
    <property type="entry name" value="FUNGAL PROTEIN"/>
    <property type="match status" value="1"/>
</dbReference>
<feature type="compositionally biased region" description="Basic and acidic residues" evidence="1">
    <location>
        <begin position="7"/>
        <end position="26"/>
    </location>
</feature>
<sequence length="348" mass="38661">GPNEPLAEPRRSIVKRPDERNLGERDPYSIKRIAEGTSEPIRSGAIVRAVPFAAPYARSGVVLDQPPSLRDWIPAGPFRFPTYQWLYVFVGHSLIAAVISGSINFGVAVARFRTAPTVDLWHLNRNTVLGGLGVTVLIQQVVTFLITSSLAHGDIAKGPIGPLRRPWPPLLHLPSTPSPQGHWLGTKLKSQVEQDGIPCRMGPKIPERGASAFKSWMWWFVRAVLTGSERNDVFGAGLSWRQRVERVLWTAVQGFFLGCLSFPLFWGVSVAIMAPIYGNRDFANNGTWIPIIATLLFGALLGMLTNPFFALMALGAESNVRRCYPELDMWKPFGGDHDTMEFRRTYNV</sequence>
<dbReference type="EMBL" id="KZ819188">
    <property type="protein sequence ID" value="PWZ03177.1"/>
    <property type="molecule type" value="Genomic_DNA"/>
</dbReference>
<protein>
    <submittedName>
        <fullName evidence="3">Uncharacterized protein</fullName>
    </submittedName>
</protein>
<dbReference type="STRING" id="1882483.A0A317XY07"/>
<dbReference type="InParanoid" id="A0A317XY07"/>
<keyword evidence="2" id="KW-0812">Transmembrane</keyword>
<feature type="transmembrane region" description="Helical" evidence="2">
    <location>
        <begin position="288"/>
        <end position="314"/>
    </location>
</feature>
<organism evidence="3 4">
    <name type="scientific">Testicularia cyperi</name>
    <dbReference type="NCBI Taxonomy" id="1882483"/>
    <lineage>
        <taxon>Eukaryota</taxon>
        <taxon>Fungi</taxon>
        <taxon>Dikarya</taxon>
        <taxon>Basidiomycota</taxon>
        <taxon>Ustilaginomycotina</taxon>
        <taxon>Ustilaginomycetes</taxon>
        <taxon>Ustilaginales</taxon>
        <taxon>Anthracoideaceae</taxon>
        <taxon>Testicularia</taxon>
    </lineage>
</organism>
<evidence type="ECO:0000256" key="2">
    <source>
        <dbReference type="SAM" id="Phobius"/>
    </source>
</evidence>
<feature type="transmembrane region" description="Helical" evidence="2">
    <location>
        <begin position="85"/>
        <end position="107"/>
    </location>
</feature>
<feature type="non-terminal residue" evidence="3">
    <location>
        <position position="1"/>
    </location>
</feature>
<proteinExistence type="predicted"/>
<dbReference type="Pfam" id="PF10445">
    <property type="entry name" value="DUF2456"/>
    <property type="match status" value="1"/>
</dbReference>
<evidence type="ECO:0000313" key="3">
    <source>
        <dbReference type="EMBL" id="PWZ03177.1"/>
    </source>
</evidence>
<evidence type="ECO:0000256" key="1">
    <source>
        <dbReference type="SAM" id="MobiDB-lite"/>
    </source>
</evidence>
<dbReference type="PANTHER" id="PTHR28297:SF1">
    <property type="entry name" value="FUNGAL PROTEIN"/>
    <property type="match status" value="1"/>
</dbReference>
<dbReference type="Proteomes" id="UP000246740">
    <property type="component" value="Unassembled WGS sequence"/>
</dbReference>
<evidence type="ECO:0000313" key="4">
    <source>
        <dbReference type="Proteomes" id="UP000246740"/>
    </source>
</evidence>
<gene>
    <name evidence="3" type="ORF">BCV70DRAFT_145223</name>
</gene>
<dbReference type="AlphaFoldDB" id="A0A317XY07"/>
<keyword evidence="2" id="KW-1133">Transmembrane helix</keyword>
<reference evidence="3 4" key="1">
    <citation type="journal article" date="2018" name="Mol. Biol. Evol.">
        <title>Broad Genomic Sampling Reveals a Smut Pathogenic Ancestry of the Fungal Clade Ustilaginomycotina.</title>
        <authorList>
            <person name="Kijpornyongpan T."/>
            <person name="Mondo S.J."/>
            <person name="Barry K."/>
            <person name="Sandor L."/>
            <person name="Lee J."/>
            <person name="Lipzen A."/>
            <person name="Pangilinan J."/>
            <person name="LaButti K."/>
            <person name="Hainaut M."/>
            <person name="Henrissat B."/>
            <person name="Grigoriev I.V."/>
            <person name="Spatafora J.W."/>
            <person name="Aime M.C."/>
        </authorList>
    </citation>
    <scope>NUCLEOTIDE SEQUENCE [LARGE SCALE GENOMIC DNA]</scope>
    <source>
        <strain evidence="3 4">MCA 3645</strain>
    </source>
</reference>
<feature type="non-terminal residue" evidence="3">
    <location>
        <position position="348"/>
    </location>
</feature>
<dbReference type="InterPro" id="IPR018852">
    <property type="entry name" value="DUF2456"/>
</dbReference>
<dbReference type="OrthoDB" id="15595at2759"/>
<feature type="transmembrane region" description="Helical" evidence="2">
    <location>
        <begin position="247"/>
        <end position="276"/>
    </location>
</feature>
<keyword evidence="4" id="KW-1185">Reference proteome</keyword>
<feature type="region of interest" description="Disordered" evidence="1">
    <location>
        <begin position="1"/>
        <end position="26"/>
    </location>
</feature>
<keyword evidence="2" id="KW-0472">Membrane</keyword>